<organism evidence="1 2">
    <name type="scientific">Leptosia nina</name>
    <dbReference type="NCBI Taxonomy" id="320188"/>
    <lineage>
        <taxon>Eukaryota</taxon>
        <taxon>Metazoa</taxon>
        <taxon>Ecdysozoa</taxon>
        <taxon>Arthropoda</taxon>
        <taxon>Hexapoda</taxon>
        <taxon>Insecta</taxon>
        <taxon>Pterygota</taxon>
        <taxon>Neoptera</taxon>
        <taxon>Endopterygota</taxon>
        <taxon>Lepidoptera</taxon>
        <taxon>Glossata</taxon>
        <taxon>Ditrysia</taxon>
        <taxon>Papilionoidea</taxon>
        <taxon>Pieridae</taxon>
        <taxon>Pierinae</taxon>
        <taxon>Leptosia</taxon>
    </lineage>
</organism>
<evidence type="ECO:0000313" key="2">
    <source>
        <dbReference type="Proteomes" id="UP001497472"/>
    </source>
</evidence>
<proteinExistence type="predicted"/>
<evidence type="ECO:0000313" key="1">
    <source>
        <dbReference type="EMBL" id="CAK1547929.1"/>
    </source>
</evidence>
<keyword evidence="2" id="KW-1185">Reference proteome</keyword>
<reference evidence="1 2" key="1">
    <citation type="submission" date="2023-11" db="EMBL/GenBank/DDBJ databases">
        <authorList>
            <person name="Okamura Y."/>
        </authorList>
    </citation>
    <scope>NUCLEOTIDE SEQUENCE [LARGE SCALE GENOMIC DNA]</scope>
</reference>
<dbReference type="AlphaFoldDB" id="A0AAV1JHP2"/>
<protein>
    <submittedName>
        <fullName evidence="1">Uncharacterized protein</fullName>
    </submittedName>
</protein>
<name>A0AAV1JHP2_9NEOP</name>
<accession>A0AAV1JHP2</accession>
<sequence length="67" mass="7307">MSERNKSLVYYKIKLVDTGSTLIQGHSQYDDLQYNAGGMPAVTGIASLPIKTLEMPFNALGRAFGNN</sequence>
<dbReference type="Proteomes" id="UP001497472">
    <property type="component" value="Unassembled WGS sequence"/>
</dbReference>
<gene>
    <name evidence="1" type="ORF">LNINA_LOCUS7365</name>
</gene>
<comment type="caution">
    <text evidence="1">The sequence shown here is derived from an EMBL/GenBank/DDBJ whole genome shotgun (WGS) entry which is preliminary data.</text>
</comment>
<dbReference type="EMBL" id="CAVLEF010000010">
    <property type="protein sequence ID" value="CAK1547929.1"/>
    <property type="molecule type" value="Genomic_DNA"/>
</dbReference>